<proteinExistence type="predicted"/>
<organism evidence="1 2">
    <name type="scientific">Pseudoroseomonas ludipueritiae</name>
    <dbReference type="NCBI Taxonomy" id="198093"/>
    <lineage>
        <taxon>Bacteria</taxon>
        <taxon>Pseudomonadati</taxon>
        <taxon>Pseudomonadota</taxon>
        <taxon>Alphaproteobacteria</taxon>
        <taxon>Acetobacterales</taxon>
        <taxon>Acetobacteraceae</taxon>
        <taxon>Pseudoroseomonas</taxon>
    </lineage>
</organism>
<dbReference type="RefSeq" id="WP_187781128.1">
    <property type="nucleotide sequence ID" value="NZ_JACTUZ010000246.1"/>
</dbReference>
<reference evidence="1 2" key="1">
    <citation type="journal article" date="2009" name="Int. J. Syst. Evol. Microbiol.">
        <title>Transfer of Teichococcus ludipueritiae and Muricoccus roseus to the genus Roseomonas, as Roseomonas ludipueritiae comb. nov. and Roseomonas rosea comb. nov., respectively, and emended description of the genus Roseomonas.</title>
        <authorList>
            <person name="Sanchez-Porro C."/>
            <person name="Gallego V."/>
            <person name="Busse H.J."/>
            <person name="Kampfer P."/>
            <person name="Ventosa A."/>
        </authorList>
    </citation>
    <scope>NUCLEOTIDE SEQUENCE [LARGE SCALE GENOMIC DNA]</scope>
    <source>
        <strain evidence="1 2">DSM 14915</strain>
    </source>
</reference>
<evidence type="ECO:0000313" key="2">
    <source>
        <dbReference type="Proteomes" id="UP000603940"/>
    </source>
</evidence>
<dbReference type="EMBL" id="JACTUZ010000246">
    <property type="protein sequence ID" value="MBC9180165.1"/>
    <property type="molecule type" value="Genomic_DNA"/>
</dbReference>
<keyword evidence="2" id="KW-1185">Reference proteome</keyword>
<comment type="caution">
    <text evidence="1">The sequence shown here is derived from an EMBL/GenBank/DDBJ whole genome shotgun (WGS) entry which is preliminary data.</text>
</comment>
<evidence type="ECO:0000313" key="1">
    <source>
        <dbReference type="EMBL" id="MBC9180165.1"/>
    </source>
</evidence>
<name>A0ABR7RFG0_9PROT</name>
<accession>A0ABR7RFG0</accession>
<protein>
    <submittedName>
        <fullName evidence="1">Uncharacterized protein</fullName>
    </submittedName>
</protein>
<sequence>MSTPAIPPDSKPDHERIWLSPRDPFEERTWCQDNVWADIPECADDPPTEYVRADLVAAAVAQARADAREHALREAASEAFGLLYPTNPKPDWTRYAHEKADHAIRVRMAILSLIHPTPSTEPGHGE</sequence>
<dbReference type="Proteomes" id="UP000603940">
    <property type="component" value="Unassembled WGS sequence"/>
</dbReference>
<gene>
    <name evidence="1" type="ORF">IBL25_24775</name>
</gene>